<feature type="domain" description="SGNH hydrolase-type esterase" evidence="4">
    <location>
        <begin position="29"/>
        <end position="222"/>
    </location>
</feature>
<dbReference type="EMBL" id="SGXA01000001">
    <property type="protein sequence ID" value="RZS74760.1"/>
    <property type="molecule type" value="Genomic_DNA"/>
</dbReference>
<feature type="signal peptide" evidence="3">
    <location>
        <begin position="1"/>
        <end position="19"/>
    </location>
</feature>
<dbReference type="InterPro" id="IPR013830">
    <property type="entry name" value="SGNH_hydro"/>
</dbReference>
<evidence type="ECO:0000313" key="5">
    <source>
        <dbReference type="EMBL" id="RZS74760.1"/>
    </source>
</evidence>
<dbReference type="RefSeq" id="WP_225979806.1">
    <property type="nucleotide sequence ID" value="NZ_CP042431.1"/>
</dbReference>
<evidence type="ECO:0000259" key="4">
    <source>
        <dbReference type="Pfam" id="PF13472"/>
    </source>
</evidence>
<proteinExistence type="inferred from homology"/>
<dbReference type="GO" id="GO:0016788">
    <property type="term" value="F:hydrolase activity, acting on ester bonds"/>
    <property type="evidence" value="ECO:0007669"/>
    <property type="project" value="UniProtKB-ARBA"/>
</dbReference>
<comment type="similarity">
    <text evidence="1">Belongs to the 'GDSL' lipolytic enzyme family.</text>
</comment>
<dbReference type="PANTHER" id="PTHR43695">
    <property type="entry name" value="PUTATIVE (AFU_ORTHOLOGUE AFUA_2G17250)-RELATED"/>
    <property type="match status" value="1"/>
</dbReference>
<reference evidence="5 6" key="1">
    <citation type="submission" date="2019-02" db="EMBL/GenBank/DDBJ databases">
        <title>Genomic Encyclopedia of Type Strains, Phase IV (KMG-IV): sequencing the most valuable type-strain genomes for metagenomic binning, comparative biology and taxonomic classification.</title>
        <authorList>
            <person name="Goeker M."/>
        </authorList>
    </citation>
    <scope>NUCLEOTIDE SEQUENCE [LARGE SCALE GENOMIC DNA]</scope>
    <source>
        <strain evidence="5 6">DSM 18116</strain>
    </source>
</reference>
<gene>
    <name evidence="5" type="ORF">EV199_0611</name>
</gene>
<keyword evidence="3" id="KW-0732">Signal</keyword>
<evidence type="ECO:0000256" key="3">
    <source>
        <dbReference type="SAM" id="SignalP"/>
    </source>
</evidence>
<comment type="caution">
    <text evidence="5">The sequence shown here is derived from an EMBL/GenBank/DDBJ whole genome shotgun (WGS) entry which is preliminary data.</text>
</comment>
<dbReference type="CDD" id="cd01821">
    <property type="entry name" value="Rhamnogalacturan_acetylesterase_like"/>
    <property type="match status" value="1"/>
</dbReference>
<dbReference type="AlphaFoldDB" id="A0A4Q7MZP8"/>
<name>A0A4Q7MZP8_9BACT</name>
<evidence type="ECO:0000313" key="6">
    <source>
        <dbReference type="Proteomes" id="UP000293874"/>
    </source>
</evidence>
<evidence type="ECO:0000256" key="2">
    <source>
        <dbReference type="ARBA" id="ARBA00022801"/>
    </source>
</evidence>
<dbReference type="Pfam" id="PF13472">
    <property type="entry name" value="Lipase_GDSL_2"/>
    <property type="match status" value="1"/>
</dbReference>
<dbReference type="Proteomes" id="UP000293874">
    <property type="component" value="Unassembled WGS sequence"/>
</dbReference>
<organism evidence="5 6">
    <name type="scientific">Pseudobacter ginsenosidimutans</name>
    <dbReference type="NCBI Taxonomy" id="661488"/>
    <lineage>
        <taxon>Bacteria</taxon>
        <taxon>Pseudomonadati</taxon>
        <taxon>Bacteroidota</taxon>
        <taxon>Chitinophagia</taxon>
        <taxon>Chitinophagales</taxon>
        <taxon>Chitinophagaceae</taxon>
        <taxon>Pseudobacter</taxon>
    </lineage>
</organism>
<protein>
    <submittedName>
        <fullName evidence="5">Lysophospholipase L1-like esterase</fullName>
    </submittedName>
</protein>
<sequence>MMKILLPCCLLLMAFSLQQKKKLTIFLAGDSTMSVKETKVFPENGWGMPFVHFFDSTVSVDNRAKNGRSTKTFISEGHWQRLIDDVKAGDFVLIQFGHNDEAKEKLERYTTPDEYRANLTRFISETRSRGATPVIITPVSRRRFDSAGNAIPTHEAYSPLVKEIADAQKVSFIDLDTKSRALYQQFGKENSKWLFLQLAPGEHPNYPNGRNDNTHFNELGARLVAQLVLADLKTLEPELASRIVVSQIK</sequence>
<evidence type="ECO:0000256" key="1">
    <source>
        <dbReference type="ARBA" id="ARBA00008668"/>
    </source>
</evidence>
<dbReference type="InterPro" id="IPR036514">
    <property type="entry name" value="SGNH_hydro_sf"/>
</dbReference>
<keyword evidence="6" id="KW-1185">Reference proteome</keyword>
<feature type="chain" id="PRO_5020687037" evidence="3">
    <location>
        <begin position="20"/>
        <end position="249"/>
    </location>
</feature>
<dbReference type="InterPro" id="IPR037459">
    <property type="entry name" value="RhgT-like"/>
</dbReference>
<dbReference type="Gene3D" id="3.40.50.1110">
    <property type="entry name" value="SGNH hydrolase"/>
    <property type="match status" value="1"/>
</dbReference>
<keyword evidence="2" id="KW-0378">Hydrolase</keyword>
<dbReference type="SUPFAM" id="SSF52266">
    <property type="entry name" value="SGNH hydrolase"/>
    <property type="match status" value="1"/>
</dbReference>
<accession>A0A4Q7MZP8</accession>
<dbReference type="PANTHER" id="PTHR43695:SF1">
    <property type="entry name" value="RHAMNOGALACTURONAN ACETYLESTERASE"/>
    <property type="match status" value="1"/>
</dbReference>